<dbReference type="InterPro" id="IPR018791">
    <property type="entry name" value="UV_resistance/autophagy_Atg14"/>
</dbReference>
<evidence type="ECO:0000256" key="3">
    <source>
        <dbReference type="SAM" id="MobiDB-lite"/>
    </source>
</evidence>
<sequence length="694" mass="79664">MENAGAFERVRSPYDLPTYQKRLRHLKSVSMRNLQCRSFNGDDMKHLDVYFTIHKDSKSPAVYWSEKITGSMNPTWRGFDASSFEDKIDTISRVVVIKIWIQLKSKIRLLVDLEVGLKSLVFLADRLQVEGMKYLPNTLIFGLFDKYFIQPPEQQRQKGKVEENINSMKMLHVYQVNTRSSYNTSSLSRVQTVLRAVKQTQSSVNKLHQVIQDRLISSQHSHNKSPKWVQIIREKLFPRKDQLTDRTQGNLMEREELLLKINQLKSELRWQTNRLQLTKDQFDVRRDSIRARYERLKENKLSLKESRVKQEETRQVYNQQREKWIKESAQLLIRRKQLIGELSTSVFPVTENEKGDYSICGVRLPHSENYQGHDETMVAVSLGYTCHLTIMIAQILNLPLRYMMEFRGSRSQIRDHIHIRLTEKDRDFPLFSKGKEKFQFNYGVFLLNKNISQLRFYCGLGTSNLRLTLPNIKTLLELRLGVKGEYSIPRSLTAPSTIGGGGSSNNSVAKEGAKSTTNSSTTSSLARQDTALLQSLDTEINNLHTVGETDFRSDVSLTLQKPEKFDEEEELFAKTEDSFFKLPKMSNLSTDSKIAQCDDVIDAINIKANYQLQTDRNSNGVALHSQNSTNSLSNCDNTSHNSTDSNSSMLQNGGVTITERKDSESSIPSANMINPIVTRTKDLESEEFHSSIET</sequence>
<dbReference type="HOGENOM" id="CLU_397052_0_0_1"/>
<dbReference type="PANTHER" id="PTHR15157">
    <property type="entry name" value="UV RADIATION RESISTANCE-ASSOCIATED GENE PROTEIN"/>
    <property type="match status" value="1"/>
</dbReference>
<feature type="compositionally biased region" description="Low complexity" evidence="3">
    <location>
        <begin position="515"/>
        <end position="524"/>
    </location>
</feature>
<keyword evidence="5" id="KW-1185">Reference proteome</keyword>
<dbReference type="OrthoDB" id="72772at2759"/>
<dbReference type="OMA" id="HYRFEYG"/>
<dbReference type="GO" id="GO:0000323">
    <property type="term" value="C:lytic vacuole"/>
    <property type="evidence" value="ECO:0007669"/>
    <property type="project" value="TreeGrafter"/>
</dbReference>
<dbReference type="GO" id="GO:0035493">
    <property type="term" value="P:SNARE complex assembly"/>
    <property type="evidence" value="ECO:0007669"/>
    <property type="project" value="TreeGrafter"/>
</dbReference>
<protein>
    <recommendedName>
        <fullName evidence="6">C2 domain-containing protein</fullName>
    </recommendedName>
</protein>
<feature type="compositionally biased region" description="Low complexity" evidence="3">
    <location>
        <begin position="633"/>
        <end position="648"/>
    </location>
</feature>
<gene>
    <name evidence="4" type="ORF">LOTGIDRAFT_158830</name>
</gene>
<dbReference type="CTD" id="20237886"/>
<feature type="region of interest" description="Disordered" evidence="3">
    <location>
        <begin position="620"/>
        <end position="694"/>
    </location>
</feature>
<evidence type="ECO:0000313" key="5">
    <source>
        <dbReference type="Proteomes" id="UP000030746"/>
    </source>
</evidence>
<name>V4ANX6_LOTGI</name>
<dbReference type="PANTHER" id="PTHR15157:SF5">
    <property type="entry name" value="UV RADIATION RESISTANCE-ASSOCIATED GENE PROTEIN"/>
    <property type="match status" value="1"/>
</dbReference>
<dbReference type="KEGG" id="lgi:LOTGIDRAFT_158830"/>
<dbReference type="GO" id="GO:0000149">
    <property type="term" value="F:SNARE binding"/>
    <property type="evidence" value="ECO:0007669"/>
    <property type="project" value="TreeGrafter"/>
</dbReference>
<dbReference type="RefSeq" id="XP_009050505.1">
    <property type="nucleotide sequence ID" value="XM_009052257.1"/>
</dbReference>
<feature type="compositionally biased region" description="Polar residues" evidence="3">
    <location>
        <begin position="620"/>
        <end position="632"/>
    </location>
</feature>
<proteinExistence type="predicted"/>
<evidence type="ECO:0000256" key="2">
    <source>
        <dbReference type="SAM" id="Coils"/>
    </source>
</evidence>
<dbReference type="Pfam" id="PF10186">
    <property type="entry name" value="ATG14"/>
    <property type="match status" value="1"/>
</dbReference>
<keyword evidence="1 2" id="KW-0175">Coiled coil</keyword>
<organism evidence="4 5">
    <name type="scientific">Lottia gigantea</name>
    <name type="common">Giant owl limpet</name>
    <dbReference type="NCBI Taxonomy" id="225164"/>
    <lineage>
        <taxon>Eukaryota</taxon>
        <taxon>Metazoa</taxon>
        <taxon>Spiralia</taxon>
        <taxon>Lophotrochozoa</taxon>
        <taxon>Mollusca</taxon>
        <taxon>Gastropoda</taxon>
        <taxon>Patellogastropoda</taxon>
        <taxon>Lottioidea</taxon>
        <taxon>Lottiidae</taxon>
        <taxon>Lottia</taxon>
    </lineage>
</organism>
<dbReference type="Proteomes" id="UP000030746">
    <property type="component" value="Unassembled WGS sequence"/>
</dbReference>
<accession>V4ANX6</accession>
<evidence type="ECO:0000256" key="1">
    <source>
        <dbReference type="ARBA" id="ARBA00023054"/>
    </source>
</evidence>
<dbReference type="EMBL" id="KB201205">
    <property type="protein sequence ID" value="ESO98877.1"/>
    <property type="molecule type" value="Genomic_DNA"/>
</dbReference>
<reference evidence="4 5" key="1">
    <citation type="journal article" date="2013" name="Nature">
        <title>Insights into bilaterian evolution from three spiralian genomes.</title>
        <authorList>
            <person name="Simakov O."/>
            <person name="Marletaz F."/>
            <person name="Cho S.J."/>
            <person name="Edsinger-Gonzales E."/>
            <person name="Havlak P."/>
            <person name="Hellsten U."/>
            <person name="Kuo D.H."/>
            <person name="Larsson T."/>
            <person name="Lv J."/>
            <person name="Arendt D."/>
            <person name="Savage R."/>
            <person name="Osoegawa K."/>
            <person name="de Jong P."/>
            <person name="Grimwood J."/>
            <person name="Chapman J.A."/>
            <person name="Shapiro H."/>
            <person name="Aerts A."/>
            <person name="Otillar R.P."/>
            <person name="Terry A.Y."/>
            <person name="Boore J.L."/>
            <person name="Grigoriev I.V."/>
            <person name="Lindberg D.R."/>
            <person name="Seaver E.C."/>
            <person name="Weisblat D.A."/>
            <person name="Putnam N.H."/>
            <person name="Rokhsar D.S."/>
        </authorList>
    </citation>
    <scope>NUCLEOTIDE SEQUENCE [LARGE SCALE GENOMIC DNA]</scope>
</reference>
<dbReference type="GO" id="GO:0032991">
    <property type="term" value="C:protein-containing complex"/>
    <property type="evidence" value="ECO:0007669"/>
    <property type="project" value="UniProtKB-ARBA"/>
</dbReference>
<feature type="region of interest" description="Disordered" evidence="3">
    <location>
        <begin position="493"/>
        <end position="526"/>
    </location>
</feature>
<feature type="coiled-coil region" evidence="2">
    <location>
        <begin position="254"/>
        <end position="313"/>
    </location>
</feature>
<dbReference type="STRING" id="225164.V4ANX6"/>
<dbReference type="GO" id="GO:0005768">
    <property type="term" value="C:endosome"/>
    <property type="evidence" value="ECO:0007669"/>
    <property type="project" value="TreeGrafter"/>
</dbReference>
<dbReference type="GeneID" id="20237886"/>
<dbReference type="AlphaFoldDB" id="V4ANX6"/>
<evidence type="ECO:0000313" key="4">
    <source>
        <dbReference type="EMBL" id="ESO98877.1"/>
    </source>
</evidence>
<evidence type="ECO:0008006" key="6">
    <source>
        <dbReference type="Google" id="ProtNLM"/>
    </source>
</evidence>
<feature type="compositionally biased region" description="Basic and acidic residues" evidence="3">
    <location>
        <begin position="679"/>
        <end position="694"/>
    </location>
</feature>